<evidence type="ECO:0000313" key="2">
    <source>
        <dbReference type="Proteomes" id="UP000886520"/>
    </source>
</evidence>
<dbReference type="EMBL" id="JABFUD020000017">
    <property type="protein sequence ID" value="KAI5067426.1"/>
    <property type="molecule type" value="Genomic_DNA"/>
</dbReference>
<evidence type="ECO:0000313" key="1">
    <source>
        <dbReference type="EMBL" id="KAI5067426.1"/>
    </source>
</evidence>
<gene>
    <name evidence="1" type="ORF">GOP47_0017954</name>
</gene>
<organism evidence="1 2">
    <name type="scientific">Adiantum capillus-veneris</name>
    <name type="common">Maidenhair fern</name>
    <dbReference type="NCBI Taxonomy" id="13818"/>
    <lineage>
        <taxon>Eukaryota</taxon>
        <taxon>Viridiplantae</taxon>
        <taxon>Streptophyta</taxon>
        <taxon>Embryophyta</taxon>
        <taxon>Tracheophyta</taxon>
        <taxon>Polypodiopsida</taxon>
        <taxon>Polypodiidae</taxon>
        <taxon>Polypodiales</taxon>
        <taxon>Pteridineae</taxon>
        <taxon>Pteridaceae</taxon>
        <taxon>Vittarioideae</taxon>
        <taxon>Adiantum</taxon>
    </lineage>
</organism>
<accession>A0A9D4UHI8</accession>
<sequence length="131" mass="14525">MEKLKGDGGLRSTRFKIAKASNRDGRRCGVPTAVLTGHFVSASPPCSSQLRPAVFMLNPREVTGQHNVTVASNKVLSQVSIFKAKAIVLYFTGELPTLNEIAGFLDQGFRRADVDKVFYNGLELWELTRRR</sequence>
<proteinExistence type="predicted"/>
<dbReference type="Proteomes" id="UP000886520">
    <property type="component" value="Chromosome 17"/>
</dbReference>
<reference evidence="1" key="1">
    <citation type="submission" date="2021-01" db="EMBL/GenBank/DDBJ databases">
        <title>Adiantum capillus-veneris genome.</title>
        <authorList>
            <person name="Fang Y."/>
            <person name="Liao Q."/>
        </authorList>
    </citation>
    <scope>NUCLEOTIDE SEQUENCE</scope>
    <source>
        <strain evidence="1">H3</strain>
        <tissue evidence="1">Leaf</tissue>
    </source>
</reference>
<dbReference type="AlphaFoldDB" id="A0A9D4UHI8"/>
<protein>
    <submittedName>
        <fullName evidence="1">Uncharacterized protein</fullName>
    </submittedName>
</protein>
<keyword evidence="2" id="KW-1185">Reference proteome</keyword>
<name>A0A9D4UHI8_ADICA</name>
<comment type="caution">
    <text evidence="1">The sequence shown here is derived from an EMBL/GenBank/DDBJ whole genome shotgun (WGS) entry which is preliminary data.</text>
</comment>